<dbReference type="InterPro" id="IPR015943">
    <property type="entry name" value="WD40/YVTN_repeat-like_dom_sf"/>
</dbReference>
<dbReference type="EMBL" id="OZ034818">
    <property type="protein sequence ID" value="CAL1391157.1"/>
    <property type="molecule type" value="Genomic_DNA"/>
</dbReference>
<dbReference type="Proteomes" id="UP001497516">
    <property type="component" value="Chromosome 5"/>
</dbReference>
<reference evidence="3 4" key="1">
    <citation type="submission" date="2024-04" db="EMBL/GenBank/DDBJ databases">
        <authorList>
            <person name="Fracassetti M."/>
        </authorList>
    </citation>
    <scope>NUCLEOTIDE SEQUENCE [LARGE SCALE GENOMIC DNA]</scope>
</reference>
<protein>
    <submittedName>
        <fullName evidence="3">Uncharacterized protein</fullName>
    </submittedName>
</protein>
<gene>
    <name evidence="3" type="ORF">LTRI10_LOCUS31900</name>
</gene>
<dbReference type="Gene3D" id="2.130.10.10">
    <property type="entry name" value="YVTN repeat-like/Quinoprotein amine dehydrogenase"/>
    <property type="match status" value="1"/>
</dbReference>
<accession>A0AAV2EZT1</accession>
<dbReference type="SUPFAM" id="SSF50978">
    <property type="entry name" value="WD40 repeat-like"/>
    <property type="match status" value="1"/>
</dbReference>
<dbReference type="InterPro" id="IPR036322">
    <property type="entry name" value="WD40_repeat_dom_sf"/>
</dbReference>
<evidence type="ECO:0000313" key="3">
    <source>
        <dbReference type="EMBL" id="CAL1391157.1"/>
    </source>
</evidence>
<dbReference type="AlphaFoldDB" id="A0AAV2EZT1"/>
<evidence type="ECO:0000256" key="2">
    <source>
        <dbReference type="ARBA" id="ARBA00022737"/>
    </source>
</evidence>
<keyword evidence="4" id="KW-1185">Reference proteome</keyword>
<organism evidence="3 4">
    <name type="scientific">Linum trigynum</name>
    <dbReference type="NCBI Taxonomy" id="586398"/>
    <lineage>
        <taxon>Eukaryota</taxon>
        <taxon>Viridiplantae</taxon>
        <taxon>Streptophyta</taxon>
        <taxon>Embryophyta</taxon>
        <taxon>Tracheophyta</taxon>
        <taxon>Spermatophyta</taxon>
        <taxon>Magnoliopsida</taxon>
        <taxon>eudicotyledons</taxon>
        <taxon>Gunneridae</taxon>
        <taxon>Pentapetalae</taxon>
        <taxon>rosids</taxon>
        <taxon>fabids</taxon>
        <taxon>Malpighiales</taxon>
        <taxon>Linaceae</taxon>
        <taxon>Linum</taxon>
    </lineage>
</organism>
<evidence type="ECO:0000256" key="1">
    <source>
        <dbReference type="ARBA" id="ARBA00022574"/>
    </source>
</evidence>
<dbReference type="InterPro" id="IPR051179">
    <property type="entry name" value="WD_repeat_multifunction"/>
</dbReference>
<keyword evidence="1" id="KW-0853">WD repeat</keyword>
<name>A0AAV2EZT1_9ROSI</name>
<proteinExistence type="predicted"/>
<evidence type="ECO:0000313" key="4">
    <source>
        <dbReference type="Proteomes" id="UP001497516"/>
    </source>
</evidence>
<dbReference type="PANTHER" id="PTHR19857">
    <property type="entry name" value="MITOCHONDRIAL DIVISION PROTEIN 1-RELATED"/>
    <property type="match status" value="1"/>
</dbReference>
<dbReference type="PANTHER" id="PTHR19857:SF21">
    <property type="entry name" value="ANAPHASE-PROMOTING COMPLEX SUBUNIT 4 WD40 DOMAIN-CONTAINING PROTEIN"/>
    <property type="match status" value="1"/>
</dbReference>
<sequence>MARTTITSAVCTQQSCRLSTDGEMDKYLVPAKPSPETHKPSRRRQPPWKRSLLELTGKLDPSYRLDLRPLLMQSYSQTGTFPHNYHVDGLPCQTHILNAARNFGILPPIRSRGISGLEFDSKGIYLASVNRNGCLTIHDFESLYCHATDVLPKRPGLPLHESKVVLHLQSGRLLEAVRWNYANQDEVACASTSTSEVLIYDIGYVSSEPTRVLRLRSNATLSGSQIHKGITDIAFTKSDQSRLFGSDTMGIVNIWDARQSVFPCLELSNNAHSSLLSIQLHVDNQTVFAAGRLGTIYMWDLRGGRESSAIQHHREALSYQPVTSWKIDSMLKKIGSLKAQSNIVAREIHSIDMNPSCPYQIAFHLDNGWSGILDIQNCQVTHVHCPPPAWVSGSADVANELYCRKPSWLLTYSIYVVGSSSGDGIHLLDFYPNSSSPCHVDYSDGTEDKTQPRSKKRQKQNGYIQLNEGVTAIAAHPLDGTIIAGTERYSLLLISQRRRSLDPIEANAED</sequence>
<keyword evidence="2" id="KW-0677">Repeat</keyword>